<feature type="coiled-coil region" evidence="1">
    <location>
        <begin position="2083"/>
        <end position="2117"/>
    </location>
</feature>
<feature type="compositionally biased region" description="Basic and acidic residues" evidence="2">
    <location>
        <begin position="168"/>
        <end position="177"/>
    </location>
</feature>
<proteinExistence type="predicted"/>
<feature type="region of interest" description="Disordered" evidence="2">
    <location>
        <begin position="2808"/>
        <end position="2839"/>
    </location>
</feature>
<organism evidence="3 4">
    <name type="scientific">Edaphochlamys debaryana</name>
    <dbReference type="NCBI Taxonomy" id="47281"/>
    <lineage>
        <taxon>Eukaryota</taxon>
        <taxon>Viridiplantae</taxon>
        <taxon>Chlorophyta</taxon>
        <taxon>core chlorophytes</taxon>
        <taxon>Chlorophyceae</taxon>
        <taxon>CS clade</taxon>
        <taxon>Chlamydomonadales</taxon>
        <taxon>Chlamydomonadales incertae sedis</taxon>
        <taxon>Edaphochlamys</taxon>
    </lineage>
</organism>
<feature type="compositionally biased region" description="Low complexity" evidence="2">
    <location>
        <begin position="2716"/>
        <end position="2726"/>
    </location>
</feature>
<feature type="region of interest" description="Disordered" evidence="2">
    <location>
        <begin position="2689"/>
        <end position="2741"/>
    </location>
</feature>
<evidence type="ECO:0000313" key="3">
    <source>
        <dbReference type="EMBL" id="KAG2494916.1"/>
    </source>
</evidence>
<feature type="region of interest" description="Disordered" evidence="2">
    <location>
        <begin position="1122"/>
        <end position="1160"/>
    </location>
</feature>
<keyword evidence="1" id="KW-0175">Coiled coil</keyword>
<dbReference type="PANTHER" id="PTHR47357">
    <property type="entry name" value="COP1-INTERACTIVE PROTEIN 1"/>
    <property type="match status" value="1"/>
</dbReference>
<feature type="compositionally biased region" description="Gly residues" evidence="2">
    <location>
        <begin position="3917"/>
        <end position="3930"/>
    </location>
</feature>
<feature type="compositionally biased region" description="Low complexity" evidence="2">
    <location>
        <begin position="753"/>
        <end position="765"/>
    </location>
</feature>
<feature type="coiled-coil region" evidence="1">
    <location>
        <begin position="525"/>
        <end position="574"/>
    </location>
</feature>
<feature type="coiled-coil region" evidence="1">
    <location>
        <begin position="374"/>
        <end position="499"/>
    </location>
</feature>
<evidence type="ECO:0000256" key="2">
    <source>
        <dbReference type="SAM" id="MobiDB-lite"/>
    </source>
</evidence>
<feature type="compositionally biased region" description="Low complexity" evidence="2">
    <location>
        <begin position="2308"/>
        <end position="2328"/>
    </location>
</feature>
<feature type="coiled-coil region" evidence="1">
    <location>
        <begin position="3665"/>
        <end position="3749"/>
    </location>
</feature>
<feature type="compositionally biased region" description="Gly residues" evidence="2">
    <location>
        <begin position="3380"/>
        <end position="3394"/>
    </location>
</feature>
<feature type="region of interest" description="Disordered" evidence="2">
    <location>
        <begin position="709"/>
        <end position="776"/>
    </location>
</feature>
<evidence type="ECO:0000256" key="1">
    <source>
        <dbReference type="SAM" id="Coils"/>
    </source>
</evidence>
<feature type="compositionally biased region" description="Polar residues" evidence="2">
    <location>
        <begin position="2704"/>
        <end position="2715"/>
    </location>
</feature>
<feature type="coiled-coil region" evidence="1">
    <location>
        <begin position="1763"/>
        <end position="1804"/>
    </location>
</feature>
<feature type="compositionally biased region" description="Low complexity" evidence="2">
    <location>
        <begin position="210"/>
        <end position="238"/>
    </location>
</feature>
<feature type="region of interest" description="Disordered" evidence="2">
    <location>
        <begin position="2258"/>
        <end position="2328"/>
    </location>
</feature>
<feature type="region of interest" description="Disordered" evidence="2">
    <location>
        <begin position="2756"/>
        <end position="2796"/>
    </location>
</feature>
<dbReference type="Proteomes" id="UP000612055">
    <property type="component" value="Unassembled WGS sequence"/>
</dbReference>
<feature type="compositionally biased region" description="Basic and acidic residues" evidence="2">
    <location>
        <begin position="129"/>
        <end position="145"/>
    </location>
</feature>
<feature type="region of interest" description="Disordered" evidence="2">
    <location>
        <begin position="3866"/>
        <end position="3886"/>
    </location>
</feature>
<dbReference type="GO" id="GO:0005200">
    <property type="term" value="F:structural constituent of cytoskeleton"/>
    <property type="evidence" value="ECO:0007669"/>
    <property type="project" value="TreeGrafter"/>
</dbReference>
<feature type="region of interest" description="Disordered" evidence="2">
    <location>
        <begin position="115"/>
        <end position="240"/>
    </location>
</feature>
<feature type="compositionally biased region" description="Low complexity" evidence="2">
    <location>
        <begin position="3598"/>
        <end position="3614"/>
    </location>
</feature>
<evidence type="ECO:0008006" key="5">
    <source>
        <dbReference type="Google" id="ProtNLM"/>
    </source>
</evidence>
<feature type="coiled-coil region" evidence="1">
    <location>
        <begin position="851"/>
        <end position="899"/>
    </location>
</feature>
<feature type="coiled-coil region" evidence="1">
    <location>
        <begin position="3515"/>
        <end position="3569"/>
    </location>
</feature>
<dbReference type="OrthoDB" id="548052at2759"/>
<feature type="region of interest" description="Disordered" evidence="2">
    <location>
        <begin position="1611"/>
        <end position="1645"/>
    </location>
</feature>
<feature type="coiled-coil region" evidence="1">
    <location>
        <begin position="3217"/>
        <end position="3271"/>
    </location>
</feature>
<feature type="region of interest" description="Disordered" evidence="2">
    <location>
        <begin position="2590"/>
        <end position="2616"/>
    </location>
</feature>
<feature type="compositionally biased region" description="Low complexity" evidence="2">
    <location>
        <begin position="1614"/>
        <end position="1644"/>
    </location>
</feature>
<dbReference type="PANTHER" id="PTHR47357:SF1">
    <property type="entry name" value="SPINDLE POLE BODY COMPONENT 110"/>
    <property type="match status" value="1"/>
</dbReference>
<feature type="region of interest" description="Disordered" evidence="2">
    <location>
        <begin position="599"/>
        <end position="644"/>
    </location>
</feature>
<feature type="coiled-coil region" evidence="1">
    <location>
        <begin position="1328"/>
        <end position="1415"/>
    </location>
</feature>
<feature type="compositionally biased region" description="Low complexity" evidence="2">
    <location>
        <begin position="2266"/>
        <end position="2278"/>
    </location>
</feature>
<feature type="region of interest" description="Disordered" evidence="2">
    <location>
        <begin position="3586"/>
        <end position="3614"/>
    </location>
</feature>
<feature type="compositionally biased region" description="Low complexity" evidence="2">
    <location>
        <begin position="2592"/>
        <end position="2616"/>
    </location>
</feature>
<feature type="region of interest" description="Disordered" evidence="2">
    <location>
        <begin position="2372"/>
        <end position="2396"/>
    </location>
</feature>
<feature type="coiled-coil region" evidence="1">
    <location>
        <begin position="795"/>
        <end position="822"/>
    </location>
</feature>
<feature type="coiled-coil region" evidence="1">
    <location>
        <begin position="1941"/>
        <end position="2036"/>
    </location>
</feature>
<feature type="coiled-coil region" evidence="1">
    <location>
        <begin position="249"/>
        <end position="344"/>
    </location>
</feature>
<feature type="compositionally biased region" description="Gly residues" evidence="2">
    <location>
        <begin position="2171"/>
        <end position="2181"/>
    </location>
</feature>
<gene>
    <name evidence="3" type="ORF">HYH03_006851</name>
</gene>
<keyword evidence="4" id="KW-1185">Reference proteome</keyword>
<feature type="region of interest" description="Disordered" evidence="2">
    <location>
        <begin position="2162"/>
        <end position="2192"/>
    </location>
</feature>
<feature type="region of interest" description="Disordered" evidence="2">
    <location>
        <begin position="3911"/>
        <end position="3934"/>
    </location>
</feature>
<feature type="coiled-coil region" evidence="1">
    <location>
        <begin position="3775"/>
        <end position="3809"/>
    </location>
</feature>
<feature type="coiled-coil region" evidence="1">
    <location>
        <begin position="2341"/>
        <end position="2368"/>
    </location>
</feature>
<feature type="compositionally biased region" description="Low complexity" evidence="2">
    <location>
        <begin position="2829"/>
        <end position="2839"/>
    </location>
</feature>
<dbReference type="EMBL" id="JAEHOE010000027">
    <property type="protein sequence ID" value="KAG2494916.1"/>
    <property type="molecule type" value="Genomic_DNA"/>
</dbReference>
<dbReference type="GO" id="GO:0005856">
    <property type="term" value="C:cytoskeleton"/>
    <property type="evidence" value="ECO:0007669"/>
    <property type="project" value="TreeGrafter"/>
</dbReference>
<feature type="coiled-coil region" evidence="1">
    <location>
        <begin position="2925"/>
        <end position="3019"/>
    </location>
</feature>
<accession>A0A835Y666</accession>
<feature type="coiled-coil region" evidence="1">
    <location>
        <begin position="1001"/>
        <end position="1028"/>
    </location>
</feature>
<feature type="compositionally biased region" description="Gly residues" evidence="2">
    <location>
        <begin position="3356"/>
        <end position="3367"/>
    </location>
</feature>
<feature type="coiled-coil region" evidence="1">
    <location>
        <begin position="1459"/>
        <end position="1578"/>
    </location>
</feature>
<evidence type="ECO:0000313" key="4">
    <source>
        <dbReference type="Proteomes" id="UP000612055"/>
    </source>
</evidence>
<comment type="caution">
    <text evidence="3">The sequence shown here is derived from an EMBL/GenBank/DDBJ whole genome shotgun (WGS) entry which is preliminary data.</text>
</comment>
<protein>
    <recommendedName>
        <fullName evidence="5">MSP domain-containing protein</fullName>
    </recommendedName>
</protein>
<feature type="compositionally biased region" description="Low complexity" evidence="2">
    <location>
        <begin position="710"/>
        <end position="723"/>
    </location>
</feature>
<reference evidence="3" key="1">
    <citation type="journal article" date="2020" name="bioRxiv">
        <title>Comparative genomics of Chlamydomonas.</title>
        <authorList>
            <person name="Craig R.J."/>
            <person name="Hasan A.R."/>
            <person name="Ness R.W."/>
            <person name="Keightley P.D."/>
        </authorList>
    </citation>
    <scope>NUCLEOTIDE SEQUENCE</scope>
    <source>
        <strain evidence="3">CCAP 11/70</strain>
    </source>
</reference>
<feature type="region of interest" description="Disordered" evidence="2">
    <location>
        <begin position="3356"/>
        <end position="3408"/>
    </location>
</feature>
<feature type="coiled-coil region" evidence="1">
    <location>
        <begin position="1211"/>
        <end position="1238"/>
    </location>
</feature>
<sequence>MSAPAFVLLEPEELQYRDVKLSQVYAQTVQVTNTLRGPVELTIRPGSTDRYTVVPSTLRLRGGESGVLEVRLRVLRFAQRQKAVEQGQRDVFHVKGSHFDQKFYATFWLAPEPEGAGKARPAAGAAVRPRPELGSDPSREEEAHRQMVMPVMSRRLSDSAAGAVPSELRSEGWRRQSEPLQDTGFLDESGSLGAEDAEEIEPPSRPPLQPSSQLPQQPAAQSFTAPSPATQPTPSQQPRGDTLELQLQVRTLERQHASLRRTLEQQQDVIRDKDSMLQALQNQLQAAKGQQAARESLRQDPGVEQTAAERVSLLNERSLLTARLAEAEAALATSRDEATSLRRLQLELQSRHPDVTRAVEAAVAREQAQQEDRNRKALEMLMAKDGRIQELEAQAEELTRAHARLQAEVAELQERLQSAEGQVVGVLRQKEALVESSRLERERFEQTIADLEARLAAGSALSMDLLSAQEHAAAAEQRAATAEQRAAAAERRAVEAQARAEGADAVQRRFQAQQDEHVGTALAMAEELRARSVDMQERHAEAMRLQADAHRRQVALLEARISELAAEAARAQAKPGRDGGAGPGPAHVTALDEELLDSYLAGGPGAGSDPRDLVSAMSGGGERARTGVAKAQGRGQAQEDREEVNGRLMAEVQELRRQLSSLGMLSKERAREQAELDRLRRLLPERDLEVADLTSQLAVLQAKLDAAMDSAGMPPRPGARAGARGPGQAGSSPAASPLKARPQPGGTHASPSRGRQAQHGQATQAAGGGRGCTGTGNDREAGAVAVDGVKQTAVVEALRKRLAKSEAALRSAQERNAVLEARAAVAHESAGRGEEQLEAVHRSMVGSALERQRLQQELEAAHDAAARLNARVSDLALGEQVARAEVDAARAKLGQLQELHGQELAYLQEQLHRLTDHLAATQPEVLPVLLGPDHPVVRGGPGDDELGAFAAARLLPGISGGGPVQVTREAELQKAVDAAETAVAVMQARLLAALQSAADAGEEVARLRREAEWERDKLEAEVRYAREEGALRIRTLEESVARLGARGGEAAQALARSAAEADAAVRRESRLRSELALTQQAAQRSNTQVAELRLQLRDCEAALREAQVYGSLLPFLEEATTEANAPDGDGPGPSEERSSGRLSGLPTPRPSAGGASVGPGAGAAAAEAVAAAQHEGAHLPPGAVSYHVLDSQLEVKLRKQAAELARRQQVIARLVDVAERAQAEAAATQTQLDQLKQALPDPKQPLQQQFADVQRNLGASEAELRICRDAKSSCELEVARLRLQLAERTREVDHLGERLAACERDVGAKEDVAARKAIEVRGAMAKEVAALTRRVAESQRALDEAETRAHEAEAQLGNVKAELTTARAELEAQAAQSRLFRHRAREEKAASEDSIRQLKRALEGAKQESQERRSQLTVMMETIEVLQAGNPGEREQRIVSLTAQLSAAASREGLSEQRAEGLLADLEASTGRVQQLQAEAEDLRQQAARLEQELAAAASQRLSLDSDLAAARADVRSRDAAALRSARDLDDREQRVAGLEAELEALRRALNDCQARHAEQLAKEREESAALVRQARAESSIAAATTAQDMRLERFQASLDDLVAWIEARTRATPPQSQQQGPEGSEPQQDPAAQAAPNGAAPQPVDGVGASWVMAALERLKGLALESEREFLSAATDARLYRFESRWAWARVQRLQAALEQRTGEWNVAQAKAQLLERTVARLSDEAAIHAIEHIALQDKQVALLNERLQATTAKLVVATAQAAGAEAALAAARNSASTLQRQAEAAQAECRELAARLAAAEMESAGSAEALHLGTEAALAQRDLSIRQYWDGQVAALLAKPDARDKVLALAREVCALKLSESQLQAALAASKHRCDAASQRTATLAAALRAAEDKAEQLLQPTSASTTATATTDRGSAAAAGVAAAQGAGLAAVGVGMELARLSAQLAAQSHEMFRLQEAALRSKQAYERRESDLQELHAQLAAAELLLSQVRAEGSAALLALREQLTETHEQDRQLLMREMRELQSRLDAARDAAAKDLRLAEQRVSEVASAVDADAQKRLSEAMADQVDGAQFRDLEARGAKTEREAARLGDQIQALQDALTAAQAEVTELQDVRDVTGAAVASLEATLARIEKAAAANAAAGAKPGAAALAGGARRVPASGAVSGQSSGGEEGGGAGTPSASGEAPQGLAGLSRELVRAKMGEADAVRKMRAVARTEVDLRKKLLQRDERIAELKDQLAAKSRSLEELRRRALSGGPHELGPRPAGSHGAAAGATPGGAAGKPGLRSRSPSPVRAGLSTPRQGSSAPPVAPRRSSLDSADARAAAEAADAEHLAAQVSQLRVEVAKRQAEVERLQAALAVANAAAVVKDPPRPPAAPAAKVPTGAPPPVSTAAHDRLKDQLASANAEIAAALSTTNSLLRRLSVDSAAGPTASTAGSRRAGSPARRLLPGSVPAQLEGQQLAPGTLTGALQQLSSAVHAALRTSAASQLRPLVPLPLSSETHAPVLGIRRSSARPPAAASGLQTPSGLQTLSALNQPLGAESPTRGGGSSALAVYEDLRRTQRDKAALERERDELSGRCAQLERELRQAQAHAQAPQARGQAGAAAASQQGAGGSAEAASRLAGATHLSKLLEGSASALHRACDGVQAAVGTTAAPGVRQAVGSLVSELETMDATLKLLSSHLDKAAQDSGHPTDGGTATAVSTPASSISLAPSPTRGGAAPAPAPAPGNIRRRIEPPPVGLFLTSLATSAGGSAAASGRPGGGGGGEMEDVTPRAYPSSLPGRTPATASSWETVTPGTAVQGAAHGFASGRDPAPRQQQEEAARQQQEVAARQEAAQQAAAARQETTRAEAANAAKAEAVAALAVAQSQAASLMSALAQQKARADKWKQRSRELGSQLSLLNASAAAREAAASERQVASEQAIEQELRRCKAEVSRLQAALSGAEAALREMDAAQSSGSGEVRASLARAAEATARAATLQRQLETERAQAAAAAASHQEEVAALKAAVAQEKGERARLLVSLRESHSSAQQSGNSESQLRTELLQAQSASASARAAAERAGERAAVWRSEADSLRQRLGQLERGRSQLLSSLEARLDAAERRAAEAGGVAGARLEELTAKLAAAQAEVAAAPLAAEAQLRQLEAQLSQAQVDSFRQLAHGSVQAGRWASLARVVRSMAAVKALSGELEARTAEWEREKAGLQVAADEALRSAEALASELVGIRAQAAELQSASDADRQQLAARHVAHEMQRRIEQERQAMAAEADARAAAAALASESSAEAAAAARLAAVEGELRGRVGQLEAERFALARELELMQAQFGQYQAQKASEVAELDRRIQAFIAGGAVDRGGGGGAGGASGGGGRRTRPTRAHADAGGCGGAAGGAGSRGAGHGHGKGIRRQGACPGGRAVARRRCAAAAAGGGAGGCCPAAGVHQIPTQLPPLHPAPAGYAAAGPHPGPGQAHPGPLGPLGAPMLGPSQLVALARGAEQLSALQREVAFERSLRGRAEGQAGVLRATLARLRARLKALEGQLEEARAESVSPEEHRQLQSDLMVAREQLKACRLESARRQKALAVLQGMVTQTGHAPDGPGLQPRPRGAPSAGPGPSLPADLASLEALARPGTAPAHRSAGADAGLAAEDDPLPAALEAAVAGARATAAALEAERSARQGVEAKLREARAAVERKTALARDLKKRVDELEASAQQSATQASSDAEARAKSLAAALARKEAQCRELRERLEAGQAAVAARGAEAEAGGEVLDAARRTAARLKADLAKRDAALRVALADLEQERKMVSAAARRLDATGRREAEVRRAAAAAAGALRGRAGELLEGLRALCRALLQAVAAMDVASERLAAAPAAAVGSGSGGGRPAGRPAAAAGGGLPSADDISALTSLSIEDVRHLLGPDAGPLARGGGGGGGGGQGGAQARLQQQQPYPLSNGAAASAAAVAASLDAAQRVGDLLGLLEVALAAAADLALPPPLPTAGTSGEAVASDESLLRDQLLAAASAEDPAAAAAAVLAGNQQQGRRPDGGSGATAVAAAAGAWDGRALAALLERVTAEASRAEGALAAALAQAGAL</sequence>
<name>A0A835Y666_9CHLO</name>
<feature type="compositionally biased region" description="Low complexity" evidence="2">
    <location>
        <begin position="115"/>
        <end position="128"/>
    </location>
</feature>